<dbReference type="EMBL" id="JACAZF010000005">
    <property type="protein sequence ID" value="KAF7303335.1"/>
    <property type="molecule type" value="Genomic_DNA"/>
</dbReference>
<protein>
    <submittedName>
        <fullName evidence="1">Uncharacterized protein</fullName>
    </submittedName>
</protein>
<dbReference type="Proteomes" id="UP000636479">
    <property type="component" value="Unassembled WGS sequence"/>
</dbReference>
<dbReference type="GeneID" id="59344902"/>
<name>A0A8H6SNY6_9AGAR</name>
<dbReference type="InterPro" id="IPR041078">
    <property type="entry name" value="Plavaka"/>
</dbReference>
<gene>
    <name evidence="1" type="ORF">MIND_00561200</name>
</gene>
<reference evidence="1" key="1">
    <citation type="submission" date="2020-05" db="EMBL/GenBank/DDBJ databases">
        <title>Mycena genomes resolve the evolution of fungal bioluminescence.</title>
        <authorList>
            <person name="Tsai I.J."/>
        </authorList>
    </citation>
    <scope>NUCLEOTIDE SEQUENCE</scope>
    <source>
        <strain evidence="1">171206Taipei</strain>
    </source>
</reference>
<organism evidence="1 2">
    <name type="scientific">Mycena indigotica</name>
    <dbReference type="NCBI Taxonomy" id="2126181"/>
    <lineage>
        <taxon>Eukaryota</taxon>
        <taxon>Fungi</taxon>
        <taxon>Dikarya</taxon>
        <taxon>Basidiomycota</taxon>
        <taxon>Agaricomycotina</taxon>
        <taxon>Agaricomycetes</taxon>
        <taxon>Agaricomycetidae</taxon>
        <taxon>Agaricales</taxon>
        <taxon>Marasmiineae</taxon>
        <taxon>Mycenaceae</taxon>
        <taxon>Mycena</taxon>
    </lineage>
</organism>
<evidence type="ECO:0000313" key="1">
    <source>
        <dbReference type="EMBL" id="KAF7303335.1"/>
    </source>
</evidence>
<proteinExistence type="predicted"/>
<evidence type="ECO:0000313" key="2">
    <source>
        <dbReference type="Proteomes" id="UP000636479"/>
    </source>
</evidence>
<dbReference type="AlphaFoldDB" id="A0A8H6SNY6"/>
<dbReference type="Pfam" id="PF18759">
    <property type="entry name" value="Plavaka"/>
    <property type="match status" value="1"/>
</dbReference>
<sequence>MKICPVRILPQRLGTTASLQNRGLEINGGRAASVEEVEDEEEGEVYEQEFPEEKQAGAAYRGCKTQFEQLREEQKANGWEPWNPFKDLDEWELARWMATSGLSQGKMTEFLKLKVIQDKVQPSFTNTQTFFELIDSLPSGPRWSCTPFVLTVDKVGLDGEQKTMTLEFWHRNILDCVRELLGNPQLGDQAFEPRRIFTSKSEAGVGVNREYSEMCTGDWWWETQLKLPIGATICPLIIASDSTQLTRFSGDQKAWAVYLGSGNSDADIRSKASSGATVLLGYIPVAKMEMFAKERRSEIIHQLFHDCMATVLQPLKDAGLDGVAVECYDGFVRMIHAILAAYIADYPEQCLVACVRENSCPICLVNPRQRGEYDKDNPPDPRNRDDTLRVIAAKSQGEHPPEFIEQNLHLTRPFWQNLPETDIFSSFTPDLLHEIHNGVFGDHIVAWSSAAMEGVGP</sequence>
<comment type="caution">
    <text evidence="1">The sequence shown here is derived from an EMBL/GenBank/DDBJ whole genome shotgun (WGS) entry which is preliminary data.</text>
</comment>
<keyword evidence="2" id="KW-1185">Reference proteome</keyword>
<accession>A0A8H6SNY6</accession>
<dbReference type="RefSeq" id="XP_037220307.1">
    <property type="nucleotide sequence ID" value="XM_037362386.1"/>
</dbReference>
<dbReference type="OrthoDB" id="2418900at2759"/>